<accession>A0A9X1AIL1</accession>
<evidence type="ECO:0000313" key="3">
    <source>
        <dbReference type="Proteomes" id="UP001138921"/>
    </source>
</evidence>
<reference evidence="2" key="1">
    <citation type="journal article" date="2021" name="Microorganisms">
        <title>Phylogenomic Reconstruction and Metabolic Potential of the Genus Aminobacter.</title>
        <authorList>
            <person name="Artuso I."/>
            <person name="Turrini P."/>
            <person name="Pirolo M."/>
            <person name="Lugli G.A."/>
            <person name="Ventura M."/>
            <person name="Visca P."/>
        </authorList>
    </citation>
    <scope>NUCLEOTIDE SEQUENCE</scope>
    <source>
        <strain evidence="2">LMG 26462</strain>
    </source>
</reference>
<evidence type="ECO:0000313" key="2">
    <source>
        <dbReference type="EMBL" id="MBT1160151.1"/>
    </source>
</evidence>
<proteinExistence type="predicted"/>
<feature type="region of interest" description="Disordered" evidence="1">
    <location>
        <begin position="40"/>
        <end position="74"/>
    </location>
</feature>
<dbReference type="EMBL" id="JAFLWW010000018">
    <property type="protein sequence ID" value="MBT1160151.1"/>
    <property type="molecule type" value="Genomic_DNA"/>
</dbReference>
<feature type="region of interest" description="Disordered" evidence="1">
    <location>
        <begin position="92"/>
        <end position="153"/>
    </location>
</feature>
<protein>
    <submittedName>
        <fullName evidence="2">Uncharacterized protein</fullName>
    </submittedName>
</protein>
<dbReference type="AlphaFoldDB" id="A0A9X1AIL1"/>
<dbReference type="Proteomes" id="UP001138921">
    <property type="component" value="Unassembled WGS sequence"/>
</dbReference>
<dbReference type="RefSeq" id="WP_214393938.1">
    <property type="nucleotide sequence ID" value="NZ_JAFLWW010000018.1"/>
</dbReference>
<comment type="caution">
    <text evidence="2">The sequence shown here is derived from an EMBL/GenBank/DDBJ whole genome shotgun (WGS) entry which is preliminary data.</text>
</comment>
<organism evidence="2 3">
    <name type="scientific">Aminobacter anthyllidis</name>
    <dbReference type="NCBI Taxonomy" id="1035067"/>
    <lineage>
        <taxon>Bacteria</taxon>
        <taxon>Pseudomonadati</taxon>
        <taxon>Pseudomonadota</taxon>
        <taxon>Alphaproteobacteria</taxon>
        <taxon>Hyphomicrobiales</taxon>
        <taxon>Phyllobacteriaceae</taxon>
        <taxon>Aminobacter</taxon>
    </lineage>
</organism>
<keyword evidence="3" id="KW-1185">Reference proteome</keyword>
<name>A0A9X1AIL1_9HYPH</name>
<gene>
    <name evidence="2" type="ORF">J1C56_31980</name>
</gene>
<feature type="compositionally biased region" description="Basic residues" evidence="1">
    <location>
        <begin position="119"/>
        <end position="137"/>
    </location>
</feature>
<reference evidence="2" key="2">
    <citation type="submission" date="2021-03" db="EMBL/GenBank/DDBJ databases">
        <authorList>
            <person name="Artuso I."/>
            <person name="Turrini P."/>
            <person name="Pirolo M."/>
            <person name="Lugli G.A."/>
            <person name="Ventura M."/>
            <person name="Visca P."/>
        </authorList>
    </citation>
    <scope>NUCLEOTIDE SEQUENCE</scope>
    <source>
        <strain evidence="2">LMG 26462</strain>
    </source>
</reference>
<evidence type="ECO:0000256" key="1">
    <source>
        <dbReference type="SAM" id="MobiDB-lite"/>
    </source>
</evidence>
<sequence length="196" mass="21547">MKTPQRKFVVEFKSPRRQSKSPANSIWGDTDLKALAREVEDQQADLSYPGHARHSASTGAVTSPVKVDTHSVDEPAVATDLAQIASAATGNSATGLPELNAEQPEAASVGATQEDLHSSRPRKISKRTPQRRARRGQPARNSKDQSEQSKIAAEPLTLDAIAALEAENKRLRQLLVEHLRDQNLRLKQMLERFDLS</sequence>